<comment type="caution">
    <text evidence="3">The sequence shown here is derived from an EMBL/GenBank/DDBJ whole genome shotgun (WGS) entry which is preliminary data.</text>
</comment>
<dbReference type="EMBL" id="JAGSOJ010000002">
    <property type="protein sequence ID" value="MCM1990464.1"/>
    <property type="molecule type" value="Genomic_DNA"/>
</dbReference>
<keyword evidence="2" id="KW-0812">Transmembrane</keyword>
<evidence type="ECO:0000313" key="3">
    <source>
        <dbReference type="EMBL" id="MCM1990464.1"/>
    </source>
</evidence>
<feature type="transmembrane region" description="Helical" evidence="2">
    <location>
        <begin position="23"/>
        <end position="41"/>
    </location>
</feature>
<dbReference type="RefSeq" id="WP_250859496.1">
    <property type="nucleotide sequence ID" value="NZ_JAGSOJ010000002.1"/>
</dbReference>
<evidence type="ECO:0000313" key="4">
    <source>
        <dbReference type="Proteomes" id="UP001056429"/>
    </source>
</evidence>
<feature type="region of interest" description="Disordered" evidence="1">
    <location>
        <begin position="89"/>
        <end position="119"/>
    </location>
</feature>
<gene>
    <name evidence="3" type="ORF">KDK92_12100</name>
</gene>
<sequence>MAKPSIFSENYGGSMKKKRRKRIIIFFVILIVIGSALFLSLNDKNMANIRSGIKNFAIFKEKGADKSAQKNESNINESNIKEEIIQKNDEQEVKSEEKLEDDKKKTDVKEKESIKKSDNKEEYNELKSEYIGLGREMMITLNYKMVNEKKEFISIDKDEGIETDILGNIAVVNIKNSQNTYLIKDDFVSVDITKPNYISSKKKKFDKEYVIDRYEDYVWSKSPKFIDENTIVYVSGLPWINAKKNLYIWTYKINEGKHTFISNNKLSGKEIIIGERDNNLIKIQIHGNEYKVDNNGKIK</sequence>
<evidence type="ECO:0000256" key="2">
    <source>
        <dbReference type="SAM" id="Phobius"/>
    </source>
</evidence>
<name>A0A9J6P4D3_9CLOT</name>
<evidence type="ECO:0000256" key="1">
    <source>
        <dbReference type="SAM" id="MobiDB-lite"/>
    </source>
</evidence>
<keyword evidence="4" id="KW-1185">Reference proteome</keyword>
<keyword evidence="2" id="KW-1133">Transmembrane helix</keyword>
<protein>
    <submittedName>
        <fullName evidence="3">Uncharacterized protein</fullName>
    </submittedName>
</protein>
<dbReference type="AlphaFoldDB" id="A0A9J6P4D3"/>
<proteinExistence type="predicted"/>
<reference evidence="3" key="2">
    <citation type="submission" date="2021-04" db="EMBL/GenBank/DDBJ databases">
        <authorList>
            <person name="Dong X."/>
        </authorList>
    </citation>
    <scope>NUCLEOTIDE SEQUENCE</scope>
    <source>
        <strain evidence="3">ZWT</strain>
    </source>
</reference>
<organism evidence="3 4">
    <name type="scientific">Oceanirhabdus seepicola</name>
    <dbReference type="NCBI Taxonomy" id="2828781"/>
    <lineage>
        <taxon>Bacteria</taxon>
        <taxon>Bacillati</taxon>
        <taxon>Bacillota</taxon>
        <taxon>Clostridia</taxon>
        <taxon>Eubacteriales</taxon>
        <taxon>Clostridiaceae</taxon>
        <taxon>Oceanirhabdus</taxon>
    </lineage>
</organism>
<dbReference type="Proteomes" id="UP001056429">
    <property type="component" value="Unassembled WGS sequence"/>
</dbReference>
<reference evidence="3" key="1">
    <citation type="journal article" date="2021" name="mSystems">
        <title>Bacteria and Archaea Synergistically Convert Glycine Betaine to Biogenic Methane in the Formosa Cold Seep of the South China Sea.</title>
        <authorList>
            <person name="Li L."/>
            <person name="Zhang W."/>
            <person name="Zhang S."/>
            <person name="Song L."/>
            <person name="Sun Q."/>
            <person name="Zhang H."/>
            <person name="Xiang H."/>
            <person name="Dong X."/>
        </authorList>
    </citation>
    <scope>NUCLEOTIDE SEQUENCE</scope>
    <source>
        <strain evidence="3">ZWT</strain>
    </source>
</reference>
<keyword evidence="2" id="KW-0472">Membrane</keyword>
<accession>A0A9J6P4D3</accession>